<evidence type="ECO:0000259" key="6">
    <source>
        <dbReference type="Pfam" id="PF03717"/>
    </source>
</evidence>
<comment type="caution">
    <text evidence="7">The sequence shown here is derived from an EMBL/GenBank/DDBJ whole genome shotgun (WGS) entry which is preliminary data.</text>
</comment>
<feature type="signal peptide" evidence="4">
    <location>
        <begin position="1"/>
        <end position="21"/>
    </location>
</feature>
<dbReference type="Gene3D" id="3.90.1310.10">
    <property type="entry name" value="Penicillin-binding protein 2a (Domain 2)"/>
    <property type="match status" value="1"/>
</dbReference>
<dbReference type="PANTHER" id="PTHR30627">
    <property type="entry name" value="PEPTIDOGLYCAN D,D-TRANSPEPTIDASE"/>
    <property type="match status" value="1"/>
</dbReference>
<comment type="subcellular location">
    <subcellularLocation>
        <location evidence="1">Membrane</location>
    </subcellularLocation>
</comment>
<accession>A0A4V1Z199</accession>
<dbReference type="Proteomes" id="UP000291189">
    <property type="component" value="Unassembled WGS sequence"/>
</dbReference>
<dbReference type="Pfam" id="PF03717">
    <property type="entry name" value="PBP_dimer"/>
    <property type="match status" value="1"/>
</dbReference>
<evidence type="ECO:0000259" key="5">
    <source>
        <dbReference type="Pfam" id="PF00905"/>
    </source>
</evidence>
<feature type="domain" description="Penicillin-binding protein dimerisation" evidence="6">
    <location>
        <begin position="155"/>
        <end position="315"/>
    </location>
</feature>
<dbReference type="SUPFAM" id="SSF56601">
    <property type="entry name" value="beta-lactamase/transpeptidase-like"/>
    <property type="match status" value="1"/>
</dbReference>
<feature type="domain" description="Penicillin-binding protein transpeptidase" evidence="5">
    <location>
        <begin position="355"/>
        <end position="631"/>
    </location>
</feature>
<dbReference type="Gene3D" id="3.40.710.10">
    <property type="entry name" value="DD-peptidase/beta-lactamase superfamily"/>
    <property type="match status" value="1"/>
</dbReference>
<dbReference type="RefSeq" id="WP_129988604.1">
    <property type="nucleotide sequence ID" value="NZ_SDPU01000032.1"/>
</dbReference>
<proteinExistence type="inferred from homology"/>
<dbReference type="Pfam" id="PF00905">
    <property type="entry name" value="Transpeptidase"/>
    <property type="match status" value="1"/>
</dbReference>
<dbReference type="GO" id="GO:0071972">
    <property type="term" value="F:peptidoglycan L,D-transpeptidase activity"/>
    <property type="evidence" value="ECO:0007669"/>
    <property type="project" value="TreeGrafter"/>
</dbReference>
<reference evidence="7 8" key="1">
    <citation type="submission" date="2019-01" db="EMBL/GenBank/DDBJ databases">
        <title>Nocardioides guangzhouensis sp. nov., an actinobacterium isolated from soil.</title>
        <authorList>
            <person name="Fu Y."/>
            <person name="Cai Y."/>
            <person name="Lin Z."/>
            <person name="Chen P."/>
        </authorList>
    </citation>
    <scope>NUCLEOTIDE SEQUENCE [LARGE SCALE GENOMIC DNA]</scope>
    <source>
        <strain evidence="7 8">NBRC 105384</strain>
    </source>
</reference>
<sequence>MRTSRAGLAAAAILLSSGTLAACTSDDGPPPEDTAGALAEQLTRGRLDAALFEGQTGTKPQRAWDRTTDGLRGATAEVTAGEVEEAEDGGSATVPLTYAWDLPLTDETWTQEATARLVRVVPDGDGAEPSWKVRLEPGLFGVKPRERLDLTVDLPERAPILAAGGEEIVKDRPVVRFGVDKAQVDEAGWADAARTLAGIVDVDAASLVKRVQEAGDQAFVEAIVLRKEEAGRALAQVAGVDGIGAVQDALPLAPTREFARPILGSVGPVSAEIVKESGGAYRAGDEAGLSGLQARYDEQLRGTPGLSVAAVKGEDRRTLFSTEAAPGDPLATTLVPRLQQAAEEILAPVGPPSALVAVRPSTGEILAAASGPGSAGYSTATIGQYAPGSTFKAVSSLALLRASLTPDSAVDCPRSTVVDGKTFENYDDYPAGANGRVTFAEAVANSCNTAFVDLRDRADDVAGAAASLGLGVDHDLGFPAYFGQVPEPESETSKAAAMIGQGQVLASPLVMAAVAASVEEGRTVVPYLLTDQTPDEAAGPGEPLDEAQAMALHGLLRGVVSGGSGRGLADVPGPPVIAKTGTAEYGEPQGDGSLRTHAWMIAAQGDLAVAAFVEDGDSGSGTAGPLLEQLLRAAR</sequence>
<gene>
    <name evidence="7" type="ORF">ETU37_17290</name>
</gene>
<dbReference type="InterPro" id="IPR012338">
    <property type="entry name" value="Beta-lactam/transpept-like"/>
</dbReference>
<protein>
    <submittedName>
        <fullName evidence="7">Penicillin-binding protein</fullName>
    </submittedName>
</protein>
<feature type="chain" id="PRO_5039465684" evidence="4">
    <location>
        <begin position="22"/>
        <end position="635"/>
    </location>
</feature>
<name>A0A4V1Z199_9ACTN</name>
<dbReference type="EMBL" id="SDPU01000032">
    <property type="protein sequence ID" value="RYU10166.1"/>
    <property type="molecule type" value="Genomic_DNA"/>
</dbReference>
<comment type="similarity">
    <text evidence="2">Belongs to the transpeptidase family.</text>
</comment>
<evidence type="ECO:0000256" key="3">
    <source>
        <dbReference type="ARBA" id="ARBA00023136"/>
    </source>
</evidence>
<evidence type="ECO:0000256" key="1">
    <source>
        <dbReference type="ARBA" id="ARBA00004370"/>
    </source>
</evidence>
<dbReference type="InterPro" id="IPR005311">
    <property type="entry name" value="PBP_dimer"/>
</dbReference>
<dbReference type="InterPro" id="IPR001460">
    <property type="entry name" value="PCN-bd_Tpept"/>
</dbReference>
<keyword evidence="8" id="KW-1185">Reference proteome</keyword>
<dbReference type="AlphaFoldDB" id="A0A4V1Z199"/>
<dbReference type="PANTHER" id="PTHR30627:SF24">
    <property type="entry name" value="PENICILLIN-BINDING PROTEIN 4B"/>
    <property type="match status" value="1"/>
</dbReference>
<dbReference type="PROSITE" id="PS51257">
    <property type="entry name" value="PROKAR_LIPOPROTEIN"/>
    <property type="match status" value="1"/>
</dbReference>
<keyword evidence="3" id="KW-0472">Membrane</keyword>
<evidence type="ECO:0000313" key="8">
    <source>
        <dbReference type="Proteomes" id="UP000291189"/>
    </source>
</evidence>
<evidence type="ECO:0000313" key="7">
    <source>
        <dbReference type="EMBL" id="RYU10166.1"/>
    </source>
</evidence>
<dbReference type="GO" id="GO:0071555">
    <property type="term" value="P:cell wall organization"/>
    <property type="evidence" value="ECO:0007669"/>
    <property type="project" value="TreeGrafter"/>
</dbReference>
<evidence type="ECO:0000256" key="4">
    <source>
        <dbReference type="SAM" id="SignalP"/>
    </source>
</evidence>
<dbReference type="GO" id="GO:0008658">
    <property type="term" value="F:penicillin binding"/>
    <property type="evidence" value="ECO:0007669"/>
    <property type="project" value="InterPro"/>
</dbReference>
<dbReference type="InterPro" id="IPR050515">
    <property type="entry name" value="Beta-lactam/transpept"/>
</dbReference>
<dbReference type="SUPFAM" id="SSF56519">
    <property type="entry name" value="Penicillin binding protein dimerisation domain"/>
    <property type="match status" value="1"/>
</dbReference>
<dbReference type="InterPro" id="IPR036138">
    <property type="entry name" value="PBP_dimer_sf"/>
</dbReference>
<dbReference type="GO" id="GO:0005886">
    <property type="term" value="C:plasma membrane"/>
    <property type="evidence" value="ECO:0007669"/>
    <property type="project" value="TreeGrafter"/>
</dbReference>
<dbReference type="OrthoDB" id="5241017at2"/>
<evidence type="ECO:0000256" key="2">
    <source>
        <dbReference type="ARBA" id="ARBA00007171"/>
    </source>
</evidence>
<organism evidence="7 8">
    <name type="scientific">Nocardioides iriomotensis</name>
    <dbReference type="NCBI Taxonomy" id="715784"/>
    <lineage>
        <taxon>Bacteria</taxon>
        <taxon>Bacillati</taxon>
        <taxon>Actinomycetota</taxon>
        <taxon>Actinomycetes</taxon>
        <taxon>Propionibacteriales</taxon>
        <taxon>Nocardioidaceae</taxon>
        <taxon>Nocardioides</taxon>
    </lineage>
</organism>
<keyword evidence="4" id="KW-0732">Signal</keyword>